<dbReference type="SUPFAM" id="SSF103473">
    <property type="entry name" value="MFS general substrate transporter"/>
    <property type="match status" value="1"/>
</dbReference>
<keyword evidence="1" id="KW-1133">Transmembrane helix</keyword>
<keyword evidence="1" id="KW-0812">Transmembrane</keyword>
<dbReference type="InterPro" id="IPR036259">
    <property type="entry name" value="MFS_trans_sf"/>
</dbReference>
<feature type="transmembrane region" description="Helical" evidence="1">
    <location>
        <begin position="132"/>
        <end position="155"/>
    </location>
</feature>
<accession>A0ABS1TAP8</accession>
<feature type="transmembrane region" description="Helical" evidence="1">
    <location>
        <begin position="211"/>
        <end position="228"/>
    </location>
</feature>
<feature type="transmembrane region" description="Helical" evidence="1">
    <location>
        <begin position="240"/>
        <end position="260"/>
    </location>
</feature>
<dbReference type="RefSeq" id="WP_202749168.1">
    <property type="nucleotide sequence ID" value="NZ_JAESWC010000004.1"/>
</dbReference>
<evidence type="ECO:0000313" key="3">
    <source>
        <dbReference type="Proteomes" id="UP000632377"/>
    </source>
</evidence>
<evidence type="ECO:0000313" key="2">
    <source>
        <dbReference type="EMBL" id="MBL4936422.1"/>
    </source>
</evidence>
<dbReference type="Proteomes" id="UP000632377">
    <property type="component" value="Unassembled WGS sequence"/>
</dbReference>
<keyword evidence="1" id="KW-0472">Membrane</keyword>
<sequence length="445" mass="51617">MWGKGRKIVFLNLLPYECGAAEEYLSKMAQRGWLLKNVKGTFLIFKRSEPKILRYSVDVLNKISIFDHKDSDEALEYREYCEAAGWNYVCQKGKIQIFCTEEQNEAVSIHTDEQEKLKAVFKASFYDVGMQILLTLIFVFNLYVSMVLGNSSFILSSNMGLLSETGMLILIAANIIEITSFIIWFVKNKIRVKDNKLMVFNDYKRVKAKNIIKISFSFVILLLWIAILVYDDSNGDQLNIIMFVMMLALILIAVCVKWFINNKRYSRNTNRGLLIGGNIILIYLMVSVIGIFAFRQVIEGNIYTAPMETANLTIEDFGYKDGNNSGPHFMSDKSVLAQEVEYFSDNDDNRLSYNILQSPYPLVIKFYQNRLISWHNRYDNELNKESTSLPDNIKVYRDKKKRIYIFVSHNKVIDAIKELKDTSDEEFIDKVYDKLIKNQEKAADF</sequence>
<reference evidence="2 3" key="1">
    <citation type="submission" date="2021-01" db="EMBL/GenBank/DDBJ databases">
        <title>Genome public.</title>
        <authorList>
            <person name="Liu C."/>
            <person name="Sun Q."/>
        </authorList>
    </citation>
    <scope>NUCLEOTIDE SEQUENCE [LARGE SCALE GENOMIC DNA]</scope>
    <source>
        <strain evidence="2 3">YIM B02515</strain>
    </source>
</reference>
<name>A0ABS1TAP8_9CLOT</name>
<dbReference type="Pfam" id="PF11193">
    <property type="entry name" value="DUF2812"/>
    <property type="match status" value="1"/>
</dbReference>
<proteinExistence type="predicted"/>
<dbReference type="EMBL" id="JAESWC010000004">
    <property type="protein sequence ID" value="MBL4936422.1"/>
    <property type="molecule type" value="Genomic_DNA"/>
</dbReference>
<dbReference type="InterPro" id="IPR021359">
    <property type="entry name" value="DUF2812"/>
</dbReference>
<comment type="caution">
    <text evidence="2">The sequence shown here is derived from an EMBL/GenBank/DDBJ whole genome shotgun (WGS) entry which is preliminary data.</text>
</comment>
<protein>
    <submittedName>
        <fullName evidence="2">DUF2812 domain-containing protein</fullName>
    </submittedName>
</protein>
<organism evidence="2 3">
    <name type="scientific">Clostridium rhizosphaerae</name>
    <dbReference type="NCBI Taxonomy" id="2803861"/>
    <lineage>
        <taxon>Bacteria</taxon>
        <taxon>Bacillati</taxon>
        <taxon>Bacillota</taxon>
        <taxon>Clostridia</taxon>
        <taxon>Eubacteriales</taxon>
        <taxon>Clostridiaceae</taxon>
        <taxon>Clostridium</taxon>
    </lineage>
</organism>
<keyword evidence="3" id="KW-1185">Reference proteome</keyword>
<feature type="transmembrane region" description="Helical" evidence="1">
    <location>
        <begin position="167"/>
        <end position="186"/>
    </location>
</feature>
<gene>
    <name evidence="2" type="ORF">JK636_11685</name>
</gene>
<evidence type="ECO:0000256" key="1">
    <source>
        <dbReference type="SAM" id="Phobius"/>
    </source>
</evidence>
<feature type="transmembrane region" description="Helical" evidence="1">
    <location>
        <begin position="272"/>
        <end position="294"/>
    </location>
</feature>